<evidence type="ECO:0000313" key="2">
    <source>
        <dbReference type="Proteomes" id="UP000356253"/>
    </source>
</evidence>
<dbReference type="Proteomes" id="UP000356253">
    <property type="component" value="Unassembled WGS sequence"/>
</dbReference>
<comment type="caution">
    <text evidence="1">The sequence shown here is derived from an EMBL/GenBank/DDBJ whole genome shotgun (WGS) entry which is preliminary data.</text>
</comment>
<name>A0AC61YD15_9FLAO</name>
<evidence type="ECO:0000313" key="1">
    <source>
        <dbReference type="EMBL" id="VVV02407.1"/>
    </source>
</evidence>
<protein>
    <submittedName>
        <fullName evidence="1">Uncharacterized protein</fullName>
    </submittedName>
</protein>
<sequence length="214" mass="24055">MEKAIQILIYFHAAFGGIALLAGLLAIIAKKGKTLHRKAGLVFFYSMMLSGITALVIAVLPNHESPFLFAVGIFSLYFVFTGNRALKFKRKDPVLTLDKWIAVIMIATGSLMILLPVLLTKNIDVVLFVFAIVGITFSIKDLRLYKNPKRLRKMWLKLHLGKMLGGYISATTAFVVVNKFFPSIYGWFIPGIIGSFMIAYWQRKINKKKSSISF</sequence>
<gene>
    <name evidence="1" type="ORF">FVB9532_03706</name>
</gene>
<organism evidence="1 2">
    <name type="scientific">Mesonia oceanica</name>
    <dbReference type="NCBI Taxonomy" id="2687242"/>
    <lineage>
        <taxon>Bacteria</taxon>
        <taxon>Pseudomonadati</taxon>
        <taxon>Bacteroidota</taxon>
        <taxon>Flavobacteriia</taxon>
        <taxon>Flavobacteriales</taxon>
        <taxon>Flavobacteriaceae</taxon>
        <taxon>Mesonia</taxon>
    </lineage>
</organism>
<accession>A0AC61YD15</accession>
<reference evidence="1" key="1">
    <citation type="submission" date="2019-09" db="EMBL/GenBank/DDBJ databases">
        <authorList>
            <person name="Rodrigo-Torres L."/>
            <person name="Arahal R. D."/>
            <person name="Lucena T."/>
        </authorList>
    </citation>
    <scope>NUCLEOTIDE SEQUENCE</scope>
    <source>
        <strain evidence="1">ISS653</strain>
    </source>
</reference>
<dbReference type="EMBL" id="CABVMM010000020">
    <property type="protein sequence ID" value="VVV02407.1"/>
    <property type="molecule type" value="Genomic_DNA"/>
</dbReference>
<proteinExistence type="predicted"/>
<keyword evidence="2" id="KW-1185">Reference proteome</keyword>